<dbReference type="Proteomes" id="UP000494205">
    <property type="component" value="Unassembled WGS sequence"/>
</dbReference>
<reference evidence="7 8" key="1">
    <citation type="submission" date="2020-04" db="EMBL/GenBank/DDBJ databases">
        <authorList>
            <person name="De Canck E."/>
        </authorList>
    </citation>
    <scope>NUCLEOTIDE SEQUENCE [LARGE SCALE GENOMIC DNA]</scope>
    <source>
        <strain evidence="7 8">LMG 27174</strain>
    </source>
</reference>
<organism evidence="7 8">
    <name type="scientific">Paraburkholderia rhynchosiae</name>
    <dbReference type="NCBI Taxonomy" id="487049"/>
    <lineage>
        <taxon>Bacteria</taxon>
        <taxon>Pseudomonadati</taxon>
        <taxon>Pseudomonadota</taxon>
        <taxon>Betaproteobacteria</taxon>
        <taxon>Burkholderiales</taxon>
        <taxon>Burkholderiaceae</taxon>
        <taxon>Paraburkholderia</taxon>
    </lineage>
</organism>
<dbReference type="Pfam" id="PF02900">
    <property type="entry name" value="LigB"/>
    <property type="match status" value="1"/>
</dbReference>
<keyword evidence="5 7" id="KW-0560">Oxidoreductase</keyword>
<evidence type="ECO:0000256" key="3">
    <source>
        <dbReference type="ARBA" id="ARBA00022723"/>
    </source>
</evidence>
<dbReference type="AlphaFoldDB" id="A0A6J5B3W3"/>
<dbReference type="PANTHER" id="PTHR30096:SF0">
    <property type="entry name" value="4,5-DOPA DIOXYGENASE EXTRADIOL-LIKE PROTEIN"/>
    <property type="match status" value="1"/>
</dbReference>
<accession>A0A6J5B3W3</accession>
<dbReference type="Gene3D" id="3.40.830.10">
    <property type="entry name" value="LigB-like"/>
    <property type="match status" value="1"/>
</dbReference>
<name>A0A6J5B3W3_9BURK</name>
<dbReference type="PIRSF" id="PIRSF006157">
    <property type="entry name" value="Doxgns_DODA"/>
    <property type="match status" value="1"/>
</dbReference>
<dbReference type="EC" id="1.13.11.29" evidence="7"/>
<evidence type="ECO:0000313" key="7">
    <source>
        <dbReference type="EMBL" id="CAB3690201.1"/>
    </source>
</evidence>
<dbReference type="GO" id="GO:0050297">
    <property type="term" value="F:stizolobate synthase activity"/>
    <property type="evidence" value="ECO:0007669"/>
    <property type="project" value="UniProtKB-EC"/>
</dbReference>
<dbReference type="SUPFAM" id="SSF53213">
    <property type="entry name" value="LigB-like"/>
    <property type="match status" value="1"/>
</dbReference>
<dbReference type="GO" id="GO:0008198">
    <property type="term" value="F:ferrous iron binding"/>
    <property type="evidence" value="ECO:0007669"/>
    <property type="project" value="InterPro"/>
</dbReference>
<evidence type="ECO:0000256" key="1">
    <source>
        <dbReference type="ARBA" id="ARBA00001947"/>
    </source>
</evidence>
<evidence type="ECO:0000313" key="8">
    <source>
        <dbReference type="Proteomes" id="UP000494205"/>
    </source>
</evidence>
<dbReference type="GO" id="GO:0008270">
    <property type="term" value="F:zinc ion binding"/>
    <property type="evidence" value="ECO:0007669"/>
    <property type="project" value="InterPro"/>
</dbReference>
<dbReference type="InterPro" id="IPR004183">
    <property type="entry name" value="Xdiol_dOase_suB"/>
</dbReference>
<comment type="similarity">
    <text evidence="2">Belongs to the DODA-type extradiol aromatic ring-opening dioxygenase family.</text>
</comment>
<proteinExistence type="inferred from homology"/>
<keyword evidence="4" id="KW-0862">Zinc</keyword>
<keyword evidence="7" id="KW-0223">Dioxygenase</keyword>
<evidence type="ECO:0000256" key="5">
    <source>
        <dbReference type="ARBA" id="ARBA00023002"/>
    </source>
</evidence>
<evidence type="ECO:0000259" key="6">
    <source>
        <dbReference type="Pfam" id="PF02900"/>
    </source>
</evidence>
<evidence type="ECO:0000256" key="2">
    <source>
        <dbReference type="ARBA" id="ARBA00007581"/>
    </source>
</evidence>
<gene>
    <name evidence="7" type="primary">ygiD</name>
    <name evidence="7" type="ORF">LMG27174_03127</name>
</gene>
<dbReference type="PANTHER" id="PTHR30096">
    <property type="entry name" value="4,5-DOPA DIOXYGENASE EXTRADIOL-LIKE PROTEIN"/>
    <property type="match status" value="1"/>
</dbReference>
<comment type="cofactor">
    <cofactor evidence="1">
        <name>Zn(2+)</name>
        <dbReference type="ChEBI" id="CHEBI:29105"/>
    </cofactor>
</comment>
<keyword evidence="3" id="KW-0479">Metal-binding</keyword>
<protein>
    <submittedName>
        <fullName evidence="7">4,5-DOPA dioxygenase extradiol</fullName>
        <ecNumber evidence="7">1.13.11.29</ecNumber>
    </submittedName>
</protein>
<dbReference type="CDD" id="cd07363">
    <property type="entry name" value="45_DOPA_Dioxygenase"/>
    <property type="match status" value="1"/>
</dbReference>
<evidence type="ECO:0000256" key="4">
    <source>
        <dbReference type="ARBA" id="ARBA00022833"/>
    </source>
</evidence>
<sequence length="306" mass="33517">MALAVSDCQQLQDNQFRFGLFIKQRCGSILPVTELLTAPYGRVPVMNRLPSLFLSHGAPTLPIDPSLPSAEFGALSAQLPRPEAVLMLSAHWGTAQPVVSTSTAPDTIHDFYGFPRQLYEIQYPAPGAPDVAQRAAVLLGDSGIRTDAQPHGLDHGAWVPMLLMFPDADVPVAQLSIQPHLDAGHHFRVGRALRSLREQGVMVIGSGQITHNLRAADFSARPEDADPRVAEFTDWFEARLAARDIDALLDYRRQAPHAVLMHPTDEHLLPVFAALGAADDDYLLTIQSLGTYQRSLAMTNYVFRTA</sequence>
<feature type="domain" description="Extradiol ring-cleavage dioxygenase class III enzyme subunit B" evidence="6">
    <location>
        <begin position="79"/>
        <end position="303"/>
    </location>
</feature>
<dbReference type="EMBL" id="CADIJZ010000010">
    <property type="protein sequence ID" value="CAB3690201.1"/>
    <property type="molecule type" value="Genomic_DNA"/>
</dbReference>
<dbReference type="InterPro" id="IPR014436">
    <property type="entry name" value="Extradiol_dOase_DODA"/>
</dbReference>